<comment type="caution">
    <text evidence="2">The sequence shown here is derived from an EMBL/GenBank/DDBJ whole genome shotgun (WGS) entry which is preliminary data.</text>
</comment>
<accession>A0ABV5L5B6</accession>
<reference evidence="2 3" key="1">
    <citation type="submission" date="2024-09" db="EMBL/GenBank/DDBJ databases">
        <authorList>
            <person name="Sun Q."/>
            <person name="Mori K."/>
        </authorList>
    </citation>
    <scope>NUCLEOTIDE SEQUENCE [LARGE SCALE GENOMIC DNA]</scope>
    <source>
        <strain evidence="2 3">JCM 9767</strain>
    </source>
</reference>
<dbReference type="EMBL" id="JBHMDI010000002">
    <property type="protein sequence ID" value="MFB9346151.1"/>
    <property type="molecule type" value="Genomic_DNA"/>
</dbReference>
<name>A0ABV5L5B6_9ACTN</name>
<protein>
    <submittedName>
        <fullName evidence="2">Uncharacterized protein</fullName>
    </submittedName>
</protein>
<feature type="region of interest" description="Disordered" evidence="1">
    <location>
        <begin position="1"/>
        <end position="21"/>
    </location>
</feature>
<dbReference type="RefSeq" id="WP_380954118.1">
    <property type="nucleotide sequence ID" value="NZ_JBHMDI010000002.1"/>
</dbReference>
<dbReference type="Proteomes" id="UP001589753">
    <property type="component" value="Unassembled WGS sequence"/>
</dbReference>
<proteinExistence type="predicted"/>
<gene>
    <name evidence="2" type="ORF">ACFFUA_01525</name>
</gene>
<organism evidence="2 3">
    <name type="scientific">Streptomyces heliomycini</name>
    <dbReference type="NCBI Taxonomy" id="284032"/>
    <lineage>
        <taxon>Bacteria</taxon>
        <taxon>Bacillati</taxon>
        <taxon>Actinomycetota</taxon>
        <taxon>Actinomycetes</taxon>
        <taxon>Kitasatosporales</taxon>
        <taxon>Streptomycetaceae</taxon>
        <taxon>Streptomyces</taxon>
    </lineage>
</organism>
<evidence type="ECO:0000313" key="3">
    <source>
        <dbReference type="Proteomes" id="UP001589753"/>
    </source>
</evidence>
<keyword evidence="3" id="KW-1185">Reference proteome</keyword>
<evidence type="ECO:0000256" key="1">
    <source>
        <dbReference type="SAM" id="MobiDB-lite"/>
    </source>
</evidence>
<sequence>MRSDTQTESGPLKSDGKAWQHKAAEQPYEPGMFVKVHKHRGVHPIVSNTALSNDLRLLHFALDRMNNVGHVHLDAGELEAVLPDIARRSLYKALKVLKEGAVLAPVSTIRFLVVPTEIASQGLKKGQKCPRDCHGHFWSNSLGGWVNPGEMNRTGIGNAEWAAGHRDKAEEYQQTA</sequence>
<evidence type="ECO:0000313" key="2">
    <source>
        <dbReference type="EMBL" id="MFB9346151.1"/>
    </source>
</evidence>